<accession>A0A6A3C9B4</accession>
<comment type="caution">
    <text evidence="2">The sequence shown here is derived from an EMBL/GenBank/DDBJ whole genome shotgun (WGS) entry which is preliminary data.</text>
</comment>
<gene>
    <name evidence="2" type="ORF">F3Y22_tig00008146pilonHSYRG00171</name>
</gene>
<dbReference type="EMBL" id="VEPZ02000403">
    <property type="protein sequence ID" value="KAE8725763.1"/>
    <property type="molecule type" value="Genomic_DNA"/>
</dbReference>
<sequence length="118" mass="12617">MEATTSTTTTTNCSYFFNLRSNNVQPSSPSAHGSQPAAAGSGCGKLDGVVMWLINGVSTVFFASLDRCFCIRIVTADDGEEANDVPLIRSDGSVRRGYRTSSRRRGKGEKGAATFIQE</sequence>
<evidence type="ECO:0000313" key="2">
    <source>
        <dbReference type="EMBL" id="KAE8725763.1"/>
    </source>
</evidence>
<proteinExistence type="predicted"/>
<reference evidence="2" key="1">
    <citation type="submission" date="2019-09" db="EMBL/GenBank/DDBJ databases">
        <title>Draft genome information of white flower Hibiscus syriacus.</title>
        <authorList>
            <person name="Kim Y.-M."/>
        </authorList>
    </citation>
    <scope>NUCLEOTIDE SEQUENCE [LARGE SCALE GENOMIC DNA]</scope>
    <source>
        <strain evidence="2">YM2019G1</strain>
    </source>
</reference>
<evidence type="ECO:0000256" key="1">
    <source>
        <dbReference type="SAM" id="MobiDB-lite"/>
    </source>
</evidence>
<evidence type="ECO:0000313" key="3">
    <source>
        <dbReference type="Proteomes" id="UP000436088"/>
    </source>
</evidence>
<organism evidence="2 3">
    <name type="scientific">Hibiscus syriacus</name>
    <name type="common">Rose of Sharon</name>
    <dbReference type="NCBI Taxonomy" id="106335"/>
    <lineage>
        <taxon>Eukaryota</taxon>
        <taxon>Viridiplantae</taxon>
        <taxon>Streptophyta</taxon>
        <taxon>Embryophyta</taxon>
        <taxon>Tracheophyta</taxon>
        <taxon>Spermatophyta</taxon>
        <taxon>Magnoliopsida</taxon>
        <taxon>eudicotyledons</taxon>
        <taxon>Gunneridae</taxon>
        <taxon>Pentapetalae</taxon>
        <taxon>rosids</taxon>
        <taxon>malvids</taxon>
        <taxon>Malvales</taxon>
        <taxon>Malvaceae</taxon>
        <taxon>Malvoideae</taxon>
        <taxon>Hibiscus</taxon>
    </lineage>
</organism>
<name>A0A6A3C9B4_HIBSY</name>
<feature type="region of interest" description="Disordered" evidence="1">
    <location>
        <begin position="96"/>
        <end position="118"/>
    </location>
</feature>
<dbReference type="PANTHER" id="PTHR34061:SF2">
    <property type="entry name" value="PROTEIN, PUTATIVE-RELATED"/>
    <property type="match status" value="1"/>
</dbReference>
<keyword evidence="3" id="KW-1185">Reference proteome</keyword>
<protein>
    <submittedName>
        <fullName evidence="2">Uncharacterized protein</fullName>
    </submittedName>
</protein>
<feature type="compositionally biased region" description="Basic residues" evidence="1">
    <location>
        <begin position="96"/>
        <end position="107"/>
    </location>
</feature>
<dbReference type="Proteomes" id="UP000436088">
    <property type="component" value="Unassembled WGS sequence"/>
</dbReference>
<dbReference type="AlphaFoldDB" id="A0A6A3C9B4"/>
<dbReference type="PANTHER" id="PTHR34061">
    <property type="entry name" value="PROTEIN, PUTATIVE-RELATED"/>
    <property type="match status" value="1"/>
</dbReference>